<reference evidence="1" key="1">
    <citation type="journal article" date="2019" name="Beilstein J. Org. Chem.">
        <title>Nanangenines: drimane sesquiterpenoids as the dominant metabolite cohort of a novel Australian fungus, Aspergillus nanangensis.</title>
        <authorList>
            <person name="Lacey H.J."/>
            <person name="Gilchrist C.L.M."/>
            <person name="Crombie A."/>
            <person name="Kalaitzis J.A."/>
            <person name="Vuong D."/>
            <person name="Rutledge P.J."/>
            <person name="Turner P."/>
            <person name="Pitt J.I."/>
            <person name="Lacey E."/>
            <person name="Chooi Y.H."/>
            <person name="Piggott A.M."/>
        </authorList>
    </citation>
    <scope>NUCLEOTIDE SEQUENCE</scope>
    <source>
        <strain evidence="1">MST-FP2251</strain>
    </source>
</reference>
<reference evidence="1" key="2">
    <citation type="submission" date="2020-02" db="EMBL/GenBank/DDBJ databases">
        <authorList>
            <person name="Gilchrist C.L.M."/>
            <person name="Chooi Y.-H."/>
        </authorList>
    </citation>
    <scope>NUCLEOTIDE SEQUENCE</scope>
    <source>
        <strain evidence="1">MST-FP2251</strain>
    </source>
</reference>
<proteinExistence type="predicted"/>
<dbReference type="AlphaFoldDB" id="A0AAD4CDY9"/>
<comment type="caution">
    <text evidence="1">The sequence shown here is derived from an EMBL/GenBank/DDBJ whole genome shotgun (WGS) entry which is preliminary data.</text>
</comment>
<organism evidence="1 2">
    <name type="scientific">Aspergillus nanangensis</name>
    <dbReference type="NCBI Taxonomy" id="2582783"/>
    <lineage>
        <taxon>Eukaryota</taxon>
        <taxon>Fungi</taxon>
        <taxon>Dikarya</taxon>
        <taxon>Ascomycota</taxon>
        <taxon>Pezizomycotina</taxon>
        <taxon>Eurotiomycetes</taxon>
        <taxon>Eurotiomycetidae</taxon>
        <taxon>Eurotiales</taxon>
        <taxon>Aspergillaceae</taxon>
        <taxon>Aspergillus</taxon>
        <taxon>Aspergillus subgen. Circumdati</taxon>
    </lineage>
</organism>
<dbReference type="EMBL" id="VCAU01000114">
    <property type="protein sequence ID" value="KAF9884705.1"/>
    <property type="molecule type" value="Genomic_DNA"/>
</dbReference>
<dbReference type="Proteomes" id="UP001194746">
    <property type="component" value="Unassembled WGS sequence"/>
</dbReference>
<gene>
    <name evidence="1" type="ORF">FE257_001334</name>
</gene>
<sequence>MCGPSRPSSGNRIAIMFHPSAAPITSSYSLSFRETDSSQTKAVFRIDDSLILDHFQTCTGIDLRIERHGDLTSKTSHPPLHRFKLRRSPEMTDCDSAMEFDLPERLDLGISDTGIVGRQVTVTMEGSSLVMGRGIVGFD</sequence>
<name>A0AAD4CDY9_ASPNN</name>
<evidence type="ECO:0000313" key="1">
    <source>
        <dbReference type="EMBL" id="KAF9884705.1"/>
    </source>
</evidence>
<keyword evidence="2" id="KW-1185">Reference proteome</keyword>
<accession>A0AAD4CDY9</accession>
<protein>
    <submittedName>
        <fullName evidence="1">Uncharacterized protein</fullName>
    </submittedName>
</protein>
<evidence type="ECO:0000313" key="2">
    <source>
        <dbReference type="Proteomes" id="UP001194746"/>
    </source>
</evidence>